<reference evidence="9 10" key="1">
    <citation type="submission" date="2019-05" db="EMBL/GenBank/DDBJ databases">
        <authorList>
            <person name="Qu J.-H."/>
        </authorList>
    </citation>
    <scope>NUCLEOTIDE SEQUENCE [LARGE SCALE GENOMIC DNA]</scope>
    <source>
        <strain evidence="9 10">NS28</strain>
    </source>
</reference>
<dbReference type="Pfam" id="PF21175">
    <property type="entry name" value="RecR_C"/>
    <property type="match status" value="1"/>
</dbReference>
<organism evidence="9 10">
    <name type="scientific">Dyadobacter flavalbus</name>
    <dbReference type="NCBI Taxonomy" id="2579942"/>
    <lineage>
        <taxon>Bacteria</taxon>
        <taxon>Pseudomonadati</taxon>
        <taxon>Bacteroidota</taxon>
        <taxon>Cytophagia</taxon>
        <taxon>Cytophagales</taxon>
        <taxon>Spirosomataceae</taxon>
        <taxon>Dyadobacter</taxon>
    </lineage>
</organism>
<keyword evidence="3 7" id="KW-0863">Zinc-finger</keyword>
<keyword evidence="1 7" id="KW-0479">Metal-binding</keyword>
<dbReference type="InterPro" id="IPR015967">
    <property type="entry name" value="Rcmb_RecR_Znf"/>
</dbReference>
<keyword evidence="10" id="KW-1185">Reference proteome</keyword>
<dbReference type="Gene3D" id="6.10.250.240">
    <property type="match status" value="1"/>
</dbReference>
<dbReference type="CDD" id="cd01025">
    <property type="entry name" value="TOPRIM_recR"/>
    <property type="match status" value="1"/>
</dbReference>
<dbReference type="PROSITE" id="PS50880">
    <property type="entry name" value="TOPRIM"/>
    <property type="match status" value="1"/>
</dbReference>
<evidence type="ECO:0000313" key="9">
    <source>
        <dbReference type="EMBL" id="KAA6441660.1"/>
    </source>
</evidence>
<comment type="caution">
    <text evidence="9">The sequence shown here is derived from an EMBL/GenBank/DDBJ whole genome shotgun (WGS) entry which is preliminary data.</text>
</comment>
<keyword evidence="6 7" id="KW-0234">DNA repair</keyword>
<accession>A0A5M8R2V3</accession>
<dbReference type="SUPFAM" id="SSF111304">
    <property type="entry name" value="Recombination protein RecR"/>
    <property type="match status" value="1"/>
</dbReference>
<evidence type="ECO:0000256" key="1">
    <source>
        <dbReference type="ARBA" id="ARBA00022723"/>
    </source>
</evidence>
<dbReference type="Gene3D" id="1.10.8.420">
    <property type="entry name" value="RecR Domain 1"/>
    <property type="match status" value="1"/>
</dbReference>
<feature type="domain" description="Toprim" evidence="8">
    <location>
        <begin position="81"/>
        <end position="180"/>
    </location>
</feature>
<sequence>MNYPSRLIEDAVSEISRLPGIGKKTALRLALHLLKREEEQTVALSEALLNMRIKTTYCAKCHNIADDALCNICSNPKRDHSIICVVVDTRDVLAIESTNQYKGLYHVLGGIISPLEGIGPSDLHIDSLISRIEHPEENEPVKEVILALSPTMEGDTTAFYLQKKLKPAGIKMSTIARGIPIGGDLEYADEITLGRSIVSRVAYD</sequence>
<evidence type="ECO:0000313" key="10">
    <source>
        <dbReference type="Proteomes" id="UP000323994"/>
    </source>
</evidence>
<dbReference type="InterPro" id="IPR034137">
    <property type="entry name" value="TOPRIM_RecR"/>
</dbReference>
<proteinExistence type="inferred from homology"/>
<dbReference type="RefSeq" id="WP_139010320.1">
    <property type="nucleotide sequence ID" value="NZ_VBSN01000010.1"/>
</dbReference>
<keyword evidence="4 7" id="KW-0862">Zinc</keyword>
<name>A0A5M8R2V3_9BACT</name>
<feature type="zinc finger region" description="C4-type" evidence="7">
    <location>
        <begin position="58"/>
        <end position="73"/>
    </location>
</feature>
<dbReference type="PROSITE" id="PS01300">
    <property type="entry name" value="RECR"/>
    <property type="match status" value="1"/>
</dbReference>
<dbReference type="Pfam" id="PF02132">
    <property type="entry name" value="RecR_ZnF"/>
    <property type="match status" value="1"/>
</dbReference>
<evidence type="ECO:0000256" key="4">
    <source>
        <dbReference type="ARBA" id="ARBA00022833"/>
    </source>
</evidence>
<dbReference type="InterPro" id="IPR006171">
    <property type="entry name" value="TOPRIM_dom"/>
</dbReference>
<dbReference type="Proteomes" id="UP000323994">
    <property type="component" value="Unassembled WGS sequence"/>
</dbReference>
<keyword evidence="2 7" id="KW-0227">DNA damage</keyword>
<protein>
    <recommendedName>
        <fullName evidence="7">Recombination protein RecR</fullName>
    </recommendedName>
</protein>
<evidence type="ECO:0000256" key="2">
    <source>
        <dbReference type="ARBA" id="ARBA00022763"/>
    </source>
</evidence>
<dbReference type="InterPro" id="IPR023627">
    <property type="entry name" value="Rcmb_RecR"/>
</dbReference>
<dbReference type="Gene3D" id="3.40.1360.10">
    <property type="match status" value="1"/>
</dbReference>
<evidence type="ECO:0000259" key="8">
    <source>
        <dbReference type="PROSITE" id="PS50880"/>
    </source>
</evidence>
<dbReference type="PANTHER" id="PTHR30446:SF0">
    <property type="entry name" value="RECOMBINATION PROTEIN RECR"/>
    <property type="match status" value="1"/>
</dbReference>
<keyword evidence="5 7" id="KW-0233">DNA recombination</keyword>
<dbReference type="NCBIfam" id="TIGR00615">
    <property type="entry name" value="recR"/>
    <property type="match status" value="1"/>
</dbReference>
<dbReference type="GO" id="GO:0006281">
    <property type="term" value="P:DNA repair"/>
    <property type="evidence" value="ECO:0007669"/>
    <property type="project" value="UniProtKB-UniRule"/>
</dbReference>
<dbReference type="GO" id="GO:0003677">
    <property type="term" value="F:DNA binding"/>
    <property type="evidence" value="ECO:0007669"/>
    <property type="project" value="UniProtKB-UniRule"/>
</dbReference>
<evidence type="ECO:0000256" key="6">
    <source>
        <dbReference type="ARBA" id="ARBA00023204"/>
    </source>
</evidence>
<gene>
    <name evidence="7 9" type="primary">recR</name>
    <name evidence="9" type="ORF">FEM33_01350</name>
</gene>
<dbReference type="GO" id="GO:0008270">
    <property type="term" value="F:zinc ion binding"/>
    <property type="evidence" value="ECO:0007669"/>
    <property type="project" value="UniProtKB-KW"/>
</dbReference>
<dbReference type="GO" id="GO:0006310">
    <property type="term" value="P:DNA recombination"/>
    <property type="evidence" value="ECO:0007669"/>
    <property type="project" value="UniProtKB-UniRule"/>
</dbReference>
<dbReference type="Pfam" id="PF21176">
    <property type="entry name" value="RecR_HhH"/>
    <property type="match status" value="1"/>
</dbReference>
<dbReference type="InterPro" id="IPR000093">
    <property type="entry name" value="DNA_Rcmb_RecR"/>
</dbReference>
<comment type="similarity">
    <text evidence="7">Belongs to the RecR family.</text>
</comment>
<dbReference type="SMART" id="SM00493">
    <property type="entry name" value="TOPRIM"/>
    <property type="match status" value="1"/>
</dbReference>
<dbReference type="AlphaFoldDB" id="A0A5M8R2V3"/>
<evidence type="ECO:0000256" key="7">
    <source>
        <dbReference type="HAMAP-Rule" id="MF_00017"/>
    </source>
</evidence>
<comment type="function">
    <text evidence="7">May play a role in DNA repair. It seems to be involved in an RecBC-independent recombinational process of DNA repair. It may act with RecF and RecO.</text>
</comment>
<dbReference type="HAMAP" id="MF_00017">
    <property type="entry name" value="RecR"/>
    <property type="match status" value="1"/>
</dbReference>
<evidence type="ECO:0000256" key="5">
    <source>
        <dbReference type="ARBA" id="ARBA00023172"/>
    </source>
</evidence>
<dbReference type="OrthoDB" id="9802672at2"/>
<evidence type="ECO:0000256" key="3">
    <source>
        <dbReference type="ARBA" id="ARBA00022771"/>
    </source>
</evidence>
<dbReference type="PANTHER" id="PTHR30446">
    <property type="entry name" value="RECOMBINATION PROTEIN RECR"/>
    <property type="match status" value="1"/>
</dbReference>
<dbReference type="EMBL" id="VBSN01000010">
    <property type="protein sequence ID" value="KAA6441660.1"/>
    <property type="molecule type" value="Genomic_DNA"/>
</dbReference>
<dbReference type="Pfam" id="PF13662">
    <property type="entry name" value="Toprim_4"/>
    <property type="match status" value="1"/>
</dbReference>